<dbReference type="PRINTS" id="PR00598">
    <property type="entry name" value="HTHMARR"/>
</dbReference>
<dbReference type="PROSITE" id="PS50995">
    <property type="entry name" value="HTH_MARR_2"/>
    <property type="match status" value="1"/>
</dbReference>
<dbReference type="Pfam" id="PF01047">
    <property type="entry name" value="MarR"/>
    <property type="match status" value="1"/>
</dbReference>
<dbReference type="Proteomes" id="UP000612362">
    <property type="component" value="Unassembled WGS sequence"/>
</dbReference>
<organism evidence="5 6">
    <name type="scientific">Ktedonospora formicarum</name>
    <dbReference type="NCBI Taxonomy" id="2778364"/>
    <lineage>
        <taxon>Bacteria</taxon>
        <taxon>Bacillati</taxon>
        <taxon>Chloroflexota</taxon>
        <taxon>Ktedonobacteria</taxon>
        <taxon>Ktedonobacterales</taxon>
        <taxon>Ktedonobacteraceae</taxon>
        <taxon>Ktedonospora</taxon>
    </lineage>
</organism>
<dbReference type="AlphaFoldDB" id="A0A8J3I6U8"/>
<dbReference type="InterPro" id="IPR036390">
    <property type="entry name" value="WH_DNA-bd_sf"/>
</dbReference>
<comment type="caution">
    <text evidence="5">The sequence shown here is derived from an EMBL/GenBank/DDBJ whole genome shotgun (WGS) entry which is preliminary data.</text>
</comment>
<evidence type="ECO:0000256" key="1">
    <source>
        <dbReference type="ARBA" id="ARBA00023015"/>
    </source>
</evidence>
<keyword evidence="1" id="KW-0805">Transcription regulation</keyword>
<dbReference type="EMBL" id="BNJF01000002">
    <property type="protein sequence ID" value="GHO46519.1"/>
    <property type="molecule type" value="Genomic_DNA"/>
</dbReference>
<dbReference type="SUPFAM" id="SSF46785">
    <property type="entry name" value="Winged helix' DNA-binding domain"/>
    <property type="match status" value="1"/>
</dbReference>
<dbReference type="PANTHER" id="PTHR42756:SF1">
    <property type="entry name" value="TRANSCRIPTIONAL REPRESSOR OF EMRAB OPERON"/>
    <property type="match status" value="1"/>
</dbReference>
<dbReference type="InterPro" id="IPR000835">
    <property type="entry name" value="HTH_MarR-typ"/>
</dbReference>
<name>A0A8J3I6U8_9CHLR</name>
<feature type="domain" description="HTH marR-type" evidence="4">
    <location>
        <begin position="1"/>
        <end position="142"/>
    </location>
</feature>
<keyword evidence="2" id="KW-0238">DNA-binding</keyword>
<proteinExistence type="predicted"/>
<dbReference type="GO" id="GO:0003700">
    <property type="term" value="F:DNA-binding transcription factor activity"/>
    <property type="evidence" value="ECO:0007669"/>
    <property type="project" value="InterPro"/>
</dbReference>
<evidence type="ECO:0000256" key="3">
    <source>
        <dbReference type="ARBA" id="ARBA00023163"/>
    </source>
</evidence>
<protein>
    <submittedName>
        <fullName evidence="5">Transcriptional regulator</fullName>
    </submittedName>
</protein>
<evidence type="ECO:0000259" key="4">
    <source>
        <dbReference type="PROSITE" id="PS50995"/>
    </source>
</evidence>
<dbReference type="PANTHER" id="PTHR42756">
    <property type="entry name" value="TRANSCRIPTIONAL REGULATOR, MARR"/>
    <property type="match status" value="1"/>
</dbReference>
<accession>A0A8J3I6U8</accession>
<sequence>MSMTTPAIEQKLMRAMMHFRRLSWYPQTIAGLKPSEIRVLICVKRRTAAESSELKVSEISKMLQVTSPTVTQLLKSLEAHDLIERHIDTFDRRAVGVRLTEKGERVAQEAHEAFTSSIKGLIEYLGEEQSDQLAELLTRVSYYFSESEREAD</sequence>
<dbReference type="InterPro" id="IPR036388">
    <property type="entry name" value="WH-like_DNA-bd_sf"/>
</dbReference>
<reference evidence="5" key="1">
    <citation type="submission" date="2020-10" db="EMBL/GenBank/DDBJ databases">
        <title>Taxonomic study of unclassified bacteria belonging to the class Ktedonobacteria.</title>
        <authorList>
            <person name="Yabe S."/>
            <person name="Wang C.M."/>
            <person name="Zheng Y."/>
            <person name="Sakai Y."/>
            <person name="Cavaletti L."/>
            <person name="Monciardini P."/>
            <person name="Donadio S."/>
        </authorList>
    </citation>
    <scope>NUCLEOTIDE SEQUENCE</scope>
    <source>
        <strain evidence="5">SOSP1-1</strain>
    </source>
</reference>
<evidence type="ECO:0000313" key="5">
    <source>
        <dbReference type="EMBL" id="GHO46519.1"/>
    </source>
</evidence>
<dbReference type="Gene3D" id="1.10.10.10">
    <property type="entry name" value="Winged helix-like DNA-binding domain superfamily/Winged helix DNA-binding domain"/>
    <property type="match status" value="1"/>
</dbReference>
<keyword evidence="6" id="KW-1185">Reference proteome</keyword>
<evidence type="ECO:0000256" key="2">
    <source>
        <dbReference type="ARBA" id="ARBA00023125"/>
    </source>
</evidence>
<gene>
    <name evidence="5" type="ORF">KSX_46820</name>
</gene>
<keyword evidence="3" id="KW-0804">Transcription</keyword>
<dbReference type="SMART" id="SM00347">
    <property type="entry name" value="HTH_MARR"/>
    <property type="match status" value="1"/>
</dbReference>
<evidence type="ECO:0000313" key="6">
    <source>
        <dbReference type="Proteomes" id="UP000612362"/>
    </source>
</evidence>
<dbReference type="GO" id="GO:0003677">
    <property type="term" value="F:DNA binding"/>
    <property type="evidence" value="ECO:0007669"/>
    <property type="project" value="UniProtKB-KW"/>
</dbReference>